<feature type="region of interest" description="Disordered" evidence="1">
    <location>
        <begin position="74"/>
        <end position="105"/>
    </location>
</feature>
<dbReference type="AlphaFoldDB" id="A0A4P6EP45"/>
<evidence type="ECO:0000256" key="1">
    <source>
        <dbReference type="SAM" id="MobiDB-lite"/>
    </source>
</evidence>
<dbReference type="OrthoDB" id="9816502at2"/>
<proteinExistence type="predicted"/>
<feature type="compositionally biased region" description="Low complexity" evidence="1">
    <location>
        <begin position="83"/>
        <end position="99"/>
    </location>
</feature>
<reference evidence="2 3" key="1">
    <citation type="submission" date="2019-01" db="EMBL/GenBank/DDBJ databases">
        <title>Genome sequencing of strain 2JSPR-7.</title>
        <authorList>
            <person name="Heo J."/>
            <person name="Kim S.-J."/>
            <person name="Kim J.-S."/>
            <person name="Hong S.-B."/>
            <person name="Kwon S.-W."/>
        </authorList>
    </citation>
    <scope>NUCLEOTIDE SEQUENCE [LARGE SCALE GENOMIC DNA]</scope>
    <source>
        <strain evidence="2 3">2JSPR-7</strain>
    </source>
</reference>
<organism evidence="2 3">
    <name type="scientific">Xylanimonas allomyrinae</name>
    <dbReference type="NCBI Taxonomy" id="2509459"/>
    <lineage>
        <taxon>Bacteria</taxon>
        <taxon>Bacillati</taxon>
        <taxon>Actinomycetota</taxon>
        <taxon>Actinomycetes</taxon>
        <taxon>Micrococcales</taxon>
        <taxon>Promicromonosporaceae</taxon>
        <taxon>Xylanimonas</taxon>
    </lineage>
</organism>
<dbReference type="EMBL" id="CP035495">
    <property type="protein sequence ID" value="QAY62097.1"/>
    <property type="molecule type" value="Genomic_DNA"/>
</dbReference>
<evidence type="ECO:0000313" key="3">
    <source>
        <dbReference type="Proteomes" id="UP000291758"/>
    </source>
</evidence>
<dbReference type="KEGG" id="xyl:ET495_01025"/>
<keyword evidence="3" id="KW-1185">Reference proteome</keyword>
<protein>
    <submittedName>
        <fullName evidence="2">Uncharacterized protein</fullName>
    </submittedName>
</protein>
<accession>A0A4P6EP45</accession>
<evidence type="ECO:0000313" key="2">
    <source>
        <dbReference type="EMBL" id="QAY62097.1"/>
    </source>
</evidence>
<gene>
    <name evidence="2" type="ORF">ET495_01025</name>
</gene>
<name>A0A4P6EP45_9MICO</name>
<dbReference type="Proteomes" id="UP000291758">
    <property type="component" value="Chromosome"/>
</dbReference>
<dbReference type="RefSeq" id="WP_129201904.1">
    <property type="nucleotide sequence ID" value="NZ_CP035495.1"/>
</dbReference>
<sequence length="105" mass="10972">MTLEHLICHDEGDGWGTAEPYLWACYFKVDGDNYAVQQGAGLIGAPLVESRNGTHGNLGNTDVDAGDVVPIPRASASGAPSFGRSRSTTRSCAASSGRTCRASWA</sequence>